<evidence type="ECO:0000313" key="1">
    <source>
        <dbReference type="EMBL" id="TKA13171.1"/>
    </source>
</evidence>
<dbReference type="OrthoDB" id="4250309at2"/>
<evidence type="ECO:0000313" key="2">
    <source>
        <dbReference type="Proteomes" id="UP000305778"/>
    </source>
</evidence>
<protein>
    <submittedName>
        <fullName evidence="1">Uncharacterized protein</fullName>
    </submittedName>
</protein>
<dbReference type="RefSeq" id="WP_136721318.1">
    <property type="nucleotide sequence ID" value="NZ_SUMC01000001.1"/>
</dbReference>
<comment type="caution">
    <text evidence="1">The sequence shown here is derived from an EMBL/GenBank/DDBJ whole genome shotgun (WGS) entry which is preliminary data.</text>
</comment>
<keyword evidence="2" id="KW-1185">Reference proteome</keyword>
<dbReference type="Proteomes" id="UP000305778">
    <property type="component" value="Unassembled WGS sequence"/>
</dbReference>
<dbReference type="EMBL" id="SUMC01000001">
    <property type="protein sequence ID" value="TKA13171.1"/>
    <property type="molecule type" value="Genomic_DNA"/>
</dbReference>
<dbReference type="AlphaFoldDB" id="A0A4U0SWR2"/>
<proteinExistence type="predicted"/>
<gene>
    <name evidence="1" type="ORF">FCI23_00035</name>
</gene>
<organism evidence="1 2">
    <name type="scientific">Actinacidiphila oryziradicis</name>
    <dbReference type="NCBI Taxonomy" id="2571141"/>
    <lineage>
        <taxon>Bacteria</taxon>
        <taxon>Bacillati</taxon>
        <taxon>Actinomycetota</taxon>
        <taxon>Actinomycetes</taxon>
        <taxon>Kitasatosporales</taxon>
        <taxon>Streptomycetaceae</taxon>
        <taxon>Actinacidiphila</taxon>
    </lineage>
</organism>
<name>A0A4U0SWR2_9ACTN</name>
<reference evidence="1 2" key="1">
    <citation type="submission" date="2019-04" db="EMBL/GenBank/DDBJ databases">
        <title>Streptomyces oryziradicis sp. nov., a novel actinomycete isolated from rhizosphere soil of rice (Oryza sativa L.).</title>
        <authorList>
            <person name="Li C."/>
        </authorList>
    </citation>
    <scope>NUCLEOTIDE SEQUENCE [LARGE SCALE GENOMIC DNA]</scope>
    <source>
        <strain evidence="1 2">NEAU-C40</strain>
    </source>
</reference>
<accession>A0A4U0SWR2</accession>
<sequence>MSDLTPDVIALLAAVVEALGIPMADTTEDHHARAEILDARASDARIILAAAIRGDHVAVEQLRGWTADRPVTYAVWVPEQSEGGEPR</sequence>